<dbReference type="GO" id="GO:0030295">
    <property type="term" value="F:protein kinase activator activity"/>
    <property type="evidence" value="ECO:0007669"/>
    <property type="project" value="TreeGrafter"/>
</dbReference>
<evidence type="ECO:0000313" key="9">
    <source>
        <dbReference type="EMBL" id="RAK11300.1"/>
    </source>
</evidence>
<gene>
    <name evidence="9" type="ORF">ATI53_105025</name>
</gene>
<dbReference type="FunFam" id="3.30.565.10:FF:000006">
    <property type="entry name" value="Sensor histidine kinase WalK"/>
    <property type="match status" value="1"/>
</dbReference>
<keyword evidence="3 6" id="KW-0597">Phosphoprotein</keyword>
<feature type="domain" description="Response regulatory" evidence="8">
    <location>
        <begin position="5"/>
        <end position="120"/>
    </location>
</feature>
<dbReference type="SMART" id="SM00387">
    <property type="entry name" value="HATPase_c"/>
    <property type="match status" value="1"/>
</dbReference>
<evidence type="ECO:0000256" key="4">
    <source>
        <dbReference type="ARBA" id="ARBA00022679"/>
    </source>
</evidence>
<evidence type="ECO:0000313" key="10">
    <source>
        <dbReference type="Proteomes" id="UP000249165"/>
    </source>
</evidence>
<dbReference type="PANTHER" id="PTHR42878">
    <property type="entry name" value="TWO-COMPONENT HISTIDINE KINASE"/>
    <property type="match status" value="1"/>
</dbReference>
<dbReference type="PROSITE" id="PS50110">
    <property type="entry name" value="RESPONSE_REGULATORY"/>
    <property type="match status" value="1"/>
</dbReference>
<dbReference type="PANTHER" id="PTHR42878:SF15">
    <property type="entry name" value="BACTERIOPHYTOCHROME"/>
    <property type="match status" value="1"/>
</dbReference>
<dbReference type="InterPro" id="IPR011006">
    <property type="entry name" value="CheY-like_superfamily"/>
</dbReference>
<dbReference type="PROSITE" id="PS50109">
    <property type="entry name" value="HIS_KIN"/>
    <property type="match status" value="1"/>
</dbReference>
<evidence type="ECO:0000256" key="3">
    <source>
        <dbReference type="ARBA" id="ARBA00022553"/>
    </source>
</evidence>
<dbReference type="GO" id="GO:0000156">
    <property type="term" value="F:phosphorelay response regulator activity"/>
    <property type="evidence" value="ECO:0007669"/>
    <property type="project" value="TreeGrafter"/>
</dbReference>
<accession>A0A327XRF8</accession>
<keyword evidence="4" id="KW-0808">Transferase</keyword>
<dbReference type="InterPro" id="IPR050351">
    <property type="entry name" value="BphY/WalK/GraS-like"/>
</dbReference>
<keyword evidence="10" id="KW-1185">Reference proteome</keyword>
<dbReference type="EMBL" id="QLMG01000050">
    <property type="protein sequence ID" value="RAK11300.1"/>
    <property type="molecule type" value="Genomic_DNA"/>
</dbReference>
<dbReference type="PRINTS" id="PR00344">
    <property type="entry name" value="BCTRLSENSOR"/>
</dbReference>
<evidence type="ECO:0000259" key="8">
    <source>
        <dbReference type="PROSITE" id="PS50110"/>
    </source>
</evidence>
<dbReference type="SMART" id="SM00448">
    <property type="entry name" value="REC"/>
    <property type="match status" value="1"/>
</dbReference>
<dbReference type="Gene3D" id="3.40.50.2300">
    <property type="match status" value="1"/>
</dbReference>
<dbReference type="SUPFAM" id="SSF55874">
    <property type="entry name" value="ATPase domain of HSP90 chaperone/DNA topoisomerase II/histidine kinase"/>
    <property type="match status" value="1"/>
</dbReference>
<dbReference type="InterPro" id="IPR001789">
    <property type="entry name" value="Sig_transdc_resp-reg_receiver"/>
</dbReference>
<comment type="caution">
    <text evidence="9">The sequence shown here is derived from an EMBL/GenBank/DDBJ whole genome shotgun (WGS) entry which is preliminary data.</text>
</comment>
<keyword evidence="5 9" id="KW-0418">Kinase</keyword>
<dbReference type="InterPro" id="IPR036890">
    <property type="entry name" value="HATPase_C_sf"/>
</dbReference>
<feature type="modified residue" description="4-aspartylphosphate" evidence="6">
    <location>
        <position position="55"/>
    </location>
</feature>
<dbReference type="Gene3D" id="3.30.565.10">
    <property type="entry name" value="Histidine kinase-like ATPase, C-terminal domain"/>
    <property type="match status" value="1"/>
</dbReference>
<dbReference type="Pfam" id="PF00072">
    <property type="entry name" value="Response_reg"/>
    <property type="match status" value="1"/>
</dbReference>
<dbReference type="SUPFAM" id="SSF52172">
    <property type="entry name" value="CheY-like"/>
    <property type="match status" value="1"/>
</dbReference>
<evidence type="ECO:0000259" key="7">
    <source>
        <dbReference type="PROSITE" id="PS50109"/>
    </source>
</evidence>
<dbReference type="InterPro" id="IPR004358">
    <property type="entry name" value="Sig_transdc_His_kin-like_C"/>
</dbReference>
<sequence>MERVNILIIDDDELDRQHFRRLLRKVFSTARIFESSGDLETILSLSVEPQIAFIDYRLPLLNGIEMMEEVLRKWPCAACIIATGQGDEEIAKTTIKKGAFDYIAKSKLSEQPMKRVIENAMAWRDMQRRLEDQQRELELFADVLLHDLKAPVRSIQFFVSEIESEVDPKVLKSVETEMRLLRRSARQIALLLDSLGSHIRACRSQDFENATLRAVIDQSLLSLDRDLAEAEAKITVDVQDQILLCSPPQLAQLFQNLVNNALKYCGEKRPIITISGKNFDNSRIEIIIADNGIGISPEYVERVFEPFKRISPRGEISGTGLGLATCRKIAERHGGHIWCESELGTGSRFVLSLPCAICPKSNPQQDFAVS</sequence>
<evidence type="ECO:0000256" key="2">
    <source>
        <dbReference type="ARBA" id="ARBA00012438"/>
    </source>
</evidence>
<dbReference type="EC" id="2.7.13.3" evidence="2"/>
<name>A0A327XRF8_9RHOB</name>
<dbReference type="Proteomes" id="UP000249165">
    <property type="component" value="Unassembled WGS sequence"/>
</dbReference>
<dbReference type="CDD" id="cd00156">
    <property type="entry name" value="REC"/>
    <property type="match status" value="1"/>
</dbReference>
<organism evidence="9 10">
    <name type="scientific">Salipiger aestuarii</name>
    <dbReference type="NCBI Taxonomy" id="568098"/>
    <lineage>
        <taxon>Bacteria</taxon>
        <taxon>Pseudomonadati</taxon>
        <taxon>Pseudomonadota</taxon>
        <taxon>Alphaproteobacteria</taxon>
        <taxon>Rhodobacterales</taxon>
        <taxon>Roseobacteraceae</taxon>
        <taxon>Salipiger</taxon>
    </lineage>
</organism>
<dbReference type="InterPro" id="IPR005467">
    <property type="entry name" value="His_kinase_dom"/>
</dbReference>
<dbReference type="Pfam" id="PF02518">
    <property type="entry name" value="HATPase_c"/>
    <property type="match status" value="1"/>
</dbReference>
<dbReference type="GO" id="GO:0007234">
    <property type="term" value="P:osmosensory signaling via phosphorelay pathway"/>
    <property type="evidence" value="ECO:0007669"/>
    <property type="project" value="TreeGrafter"/>
</dbReference>
<proteinExistence type="predicted"/>
<feature type="domain" description="Histidine kinase" evidence="7">
    <location>
        <begin position="143"/>
        <end position="357"/>
    </location>
</feature>
<dbReference type="InterPro" id="IPR003594">
    <property type="entry name" value="HATPase_dom"/>
</dbReference>
<reference evidence="9 10" key="1">
    <citation type="submission" date="2018-06" db="EMBL/GenBank/DDBJ databases">
        <title>Genomic Encyclopedia of Archaeal and Bacterial Type Strains, Phase II (KMG-II): from individual species to whole genera.</title>
        <authorList>
            <person name="Goeker M."/>
        </authorList>
    </citation>
    <scope>NUCLEOTIDE SEQUENCE [LARGE SCALE GENOMIC DNA]</scope>
    <source>
        <strain evidence="9 10">DSM 22011</strain>
    </source>
</reference>
<dbReference type="RefSeq" id="WP_170134623.1">
    <property type="nucleotide sequence ID" value="NZ_LIGK01000052.1"/>
</dbReference>
<comment type="catalytic activity">
    <reaction evidence="1">
        <text>ATP + protein L-histidine = ADP + protein N-phospho-L-histidine.</text>
        <dbReference type="EC" id="2.7.13.3"/>
    </reaction>
</comment>
<dbReference type="AlphaFoldDB" id="A0A327XRF8"/>
<dbReference type="GO" id="GO:0004673">
    <property type="term" value="F:protein histidine kinase activity"/>
    <property type="evidence" value="ECO:0007669"/>
    <property type="project" value="UniProtKB-EC"/>
</dbReference>
<evidence type="ECO:0000256" key="6">
    <source>
        <dbReference type="PROSITE-ProRule" id="PRU00169"/>
    </source>
</evidence>
<evidence type="ECO:0000256" key="5">
    <source>
        <dbReference type="ARBA" id="ARBA00022777"/>
    </source>
</evidence>
<protein>
    <recommendedName>
        <fullName evidence="2">histidine kinase</fullName>
        <ecNumber evidence="2">2.7.13.3</ecNumber>
    </recommendedName>
</protein>
<evidence type="ECO:0000256" key="1">
    <source>
        <dbReference type="ARBA" id="ARBA00000085"/>
    </source>
</evidence>